<dbReference type="Proteomes" id="UP000001508">
    <property type="component" value="Chromosome"/>
</dbReference>
<dbReference type="AlphaFoldDB" id="D6Z2Z7"/>
<dbReference type="SUPFAM" id="SSF52540">
    <property type="entry name" value="P-loop containing nucleoside triphosphate hydrolases"/>
    <property type="match status" value="2"/>
</dbReference>
<sequence>MQIRQLRLKNLNSLVGEWEIDLTHPDYASSGIFAITGPTGAGKSTILDALCLALYGTTPRLGKITQADNEIMSRQTGECFAEATFVTAAGRYRCHWSQHRARRKPDGKLQAPKHELAEADSGRIMESKQRGVAEQIETVTGMDFDRFTRSMLLAQGGFAAFLQADPDQRAPILEQITGTGIYSLISIKVHQRRGAEQRQLENLERQLTGIRLLPQEEEEQLQKELTAGQEREKELAEQIGVGNRAIGWLDNLARLAQELAQNSRRQEELQQRRQAFAPQFTKLQRANQALELAGAHAALAALRQAQQADRDNRESCRRALPALEAGCHQAQNELEQAEQQRQERKNNLQAAQPLLRQARELDLQLRELAKPLKTTTEAIEELQRRLCELAEDQKSTELKQQTANTKLQEVDRELTDTAADQQLVEHLAAIEERFSDFAELSRRRQEHRQRLDEAQKRQQAAEQTWQRQQQQVQKNRRDLQQAEQELASKGEKLQQLLAGKELTAWRRELLTLKEAAVRRERFLESTHSMEQARGQLRPQEPCPLCGSRSHPFANGEIPDPDPQATAACERVTKLVDTAEELEKALQRQREAMAGCKDALNRRERESQSARYQLDNAQQTVTRLLEELRDLETSLQQQRDRLLARIAPYGIKELTPTTWEQARRRLTERRDRWQTRQQEKNDLTQQLAGLKLRGEHLAEQHRQVLAERHKQQEHEQQLQQQRRQLSQKRQQLLGEQDPEREEQRLQHALEAAEKQVELARQALATARQEQEKVQTRSRELAQAIDQRAKLLAQSEAEFKKRLAAADFADEAEYLAANLPEDQRRRLQRQAQQLADEEAALSAGHQEKSRQLQELQAQQITTADKEELQAQLATLEEQRRTVQEQIGALKQKLEDNRQLRRQQEQQVQLLEAQRQECARWELLHELIGSADGKKFRNFAQGLTFEVMVGQANHQLKKMTDRYLLLRDPARPLELNVVDNYQAGEIRPTRNLSGGESFLVSLALALGLSRMASRNVQVDSLFLDEGFGTLDDEALDSALETLAGLQQDGKLIGIISHVPALKERIATRIRVVPQTGGRSSLSGPGITHQP</sequence>
<dbReference type="Gene3D" id="3.40.50.300">
    <property type="entry name" value="P-loop containing nucleotide triphosphate hydrolases"/>
    <property type="match status" value="2"/>
</dbReference>
<proteinExistence type="predicted"/>
<feature type="coiled-coil region" evidence="1">
    <location>
        <begin position="218"/>
        <end position="272"/>
    </location>
</feature>
<dbReference type="eggNOG" id="COG0419">
    <property type="taxonomic scope" value="Bacteria"/>
</dbReference>
<dbReference type="Pfam" id="PF13476">
    <property type="entry name" value="AAA_23"/>
    <property type="match status" value="1"/>
</dbReference>
<keyword evidence="1" id="KW-0175">Coiled coil</keyword>
<dbReference type="InterPro" id="IPR027417">
    <property type="entry name" value="P-loop_NTPase"/>
</dbReference>
<dbReference type="InterPro" id="IPR038729">
    <property type="entry name" value="Rad50/SbcC_AAA"/>
</dbReference>
<dbReference type="OrthoDB" id="9795626at2"/>
<dbReference type="FunCoup" id="D6Z2Z7">
    <property type="interactions" value="88"/>
</dbReference>
<dbReference type="PANTHER" id="PTHR32114">
    <property type="entry name" value="ABC TRANSPORTER ABCH.3"/>
    <property type="match status" value="1"/>
</dbReference>
<feature type="compositionally biased region" description="Low complexity" evidence="2">
    <location>
        <begin position="716"/>
        <end position="732"/>
    </location>
</feature>
<accession>D6Z2Z7</accession>
<feature type="region of interest" description="Disordered" evidence="2">
    <location>
        <begin position="824"/>
        <end position="849"/>
    </location>
</feature>
<protein>
    <submittedName>
        <fullName evidence="4">SMC domain protein</fullName>
    </submittedName>
</protein>
<dbReference type="RefSeq" id="WP_013163451.1">
    <property type="nucleotide sequence ID" value="NC_014216.1"/>
</dbReference>
<feature type="coiled-coil region" evidence="1">
    <location>
        <begin position="856"/>
        <end position="914"/>
    </location>
</feature>
<feature type="region of interest" description="Disordered" evidence="2">
    <location>
        <begin position="704"/>
        <end position="744"/>
    </location>
</feature>
<dbReference type="Pfam" id="PF13558">
    <property type="entry name" value="SbcC_Walker_B"/>
    <property type="match status" value="1"/>
</dbReference>
<organism evidence="4 5">
    <name type="scientific">Desulfurivibrio alkaliphilus (strain DSM 19089 / UNIQEM U267 / AHT2)</name>
    <dbReference type="NCBI Taxonomy" id="589865"/>
    <lineage>
        <taxon>Bacteria</taxon>
        <taxon>Pseudomonadati</taxon>
        <taxon>Thermodesulfobacteriota</taxon>
        <taxon>Desulfobulbia</taxon>
        <taxon>Desulfobulbales</taxon>
        <taxon>Desulfobulbaceae</taxon>
        <taxon>Desulfurivibrio</taxon>
    </lineage>
</organism>
<dbReference type="GO" id="GO:0016887">
    <property type="term" value="F:ATP hydrolysis activity"/>
    <property type="evidence" value="ECO:0007669"/>
    <property type="project" value="InterPro"/>
</dbReference>
<reference evidence="5" key="1">
    <citation type="submission" date="2010-02" db="EMBL/GenBank/DDBJ databases">
        <title>Complete sequence of Desulfurivibrio alkaliphilus AHT2.</title>
        <authorList>
            <consortium name="US DOE Joint Genome Institute"/>
            <person name="Pitluck S."/>
            <person name="Chertkov O."/>
            <person name="Detter J.C."/>
            <person name="Han C."/>
            <person name="Tapia R."/>
            <person name="Larimer F."/>
            <person name="Land M."/>
            <person name="Hauser L."/>
            <person name="Kyrpides N."/>
            <person name="Mikhailova N."/>
            <person name="Sorokin D.Y."/>
            <person name="Muyzer G."/>
            <person name="Woyke T."/>
        </authorList>
    </citation>
    <scope>NUCLEOTIDE SEQUENCE [LARGE SCALE GENOMIC DNA]</scope>
    <source>
        <strain evidence="5">DSM 19089 / UNIQEM U267 / AHT2</strain>
    </source>
</reference>
<evidence type="ECO:0000256" key="2">
    <source>
        <dbReference type="SAM" id="MobiDB-lite"/>
    </source>
</evidence>
<gene>
    <name evidence="4" type="ordered locus">DaAHT2_1225</name>
</gene>
<dbReference type="STRING" id="589865.DaAHT2_1225"/>
<dbReference type="EMBL" id="CP001940">
    <property type="protein sequence ID" value="ADH85922.1"/>
    <property type="molecule type" value="Genomic_DNA"/>
</dbReference>
<feature type="domain" description="Rad50/SbcC-type AAA" evidence="3">
    <location>
        <begin position="5"/>
        <end position="238"/>
    </location>
</feature>
<evidence type="ECO:0000313" key="4">
    <source>
        <dbReference type="EMBL" id="ADH85922.1"/>
    </source>
</evidence>
<keyword evidence="5" id="KW-1185">Reference proteome</keyword>
<feature type="compositionally biased region" description="Basic and acidic residues" evidence="2">
    <location>
        <begin position="704"/>
        <end position="715"/>
    </location>
</feature>
<dbReference type="KEGG" id="dak:DaAHT2_1225"/>
<dbReference type="PANTHER" id="PTHR32114:SF2">
    <property type="entry name" value="ABC TRANSPORTER ABCH.3"/>
    <property type="match status" value="1"/>
</dbReference>
<evidence type="ECO:0000313" key="5">
    <source>
        <dbReference type="Proteomes" id="UP000001508"/>
    </source>
</evidence>
<evidence type="ECO:0000256" key="1">
    <source>
        <dbReference type="SAM" id="Coils"/>
    </source>
</evidence>
<dbReference type="InParanoid" id="D6Z2Z7"/>
<evidence type="ECO:0000259" key="3">
    <source>
        <dbReference type="Pfam" id="PF13476"/>
    </source>
</evidence>
<name>D6Z2Z7_DESAT</name>
<dbReference type="GO" id="GO:0006302">
    <property type="term" value="P:double-strand break repair"/>
    <property type="evidence" value="ECO:0007669"/>
    <property type="project" value="InterPro"/>
</dbReference>
<feature type="coiled-coil region" evidence="1">
    <location>
        <begin position="320"/>
        <end position="351"/>
    </location>
</feature>
<feature type="coiled-coil region" evidence="1">
    <location>
        <begin position="568"/>
        <end position="644"/>
    </location>
</feature>
<dbReference type="HOGENOM" id="CLU_004785_1_0_7"/>
<feature type="coiled-coil region" evidence="1">
    <location>
        <begin position="437"/>
        <end position="499"/>
    </location>
</feature>